<sequence length="113" mass="12556">MASFSTPPQTHHLENQETSEADLALRGRGKVGRSGKVRTQDLHAQRLDKAAYKFRAAESDSPVETLVDKAEEAVPICCTNTICTRHKPKVVEPKLGEFEDYKGHMSVIGTLRH</sequence>
<reference evidence="2 3" key="1">
    <citation type="submission" date="2018-08" db="EMBL/GenBank/DDBJ databases">
        <title>Draft genome of the lignicolous fungus Coniochaeta pulveracea.</title>
        <authorList>
            <person name="Borstlap C.J."/>
            <person name="De Witt R.N."/>
            <person name="Botha A."/>
            <person name="Volschenk H."/>
        </authorList>
    </citation>
    <scope>NUCLEOTIDE SEQUENCE [LARGE SCALE GENOMIC DNA]</scope>
    <source>
        <strain evidence="2 3">CAB683</strain>
    </source>
</reference>
<dbReference type="Proteomes" id="UP000275385">
    <property type="component" value="Unassembled WGS sequence"/>
</dbReference>
<feature type="compositionally biased region" description="Basic residues" evidence="1">
    <location>
        <begin position="27"/>
        <end position="36"/>
    </location>
</feature>
<proteinExistence type="predicted"/>
<evidence type="ECO:0000256" key="1">
    <source>
        <dbReference type="SAM" id="MobiDB-lite"/>
    </source>
</evidence>
<organism evidence="2 3">
    <name type="scientific">Coniochaeta pulveracea</name>
    <dbReference type="NCBI Taxonomy" id="177199"/>
    <lineage>
        <taxon>Eukaryota</taxon>
        <taxon>Fungi</taxon>
        <taxon>Dikarya</taxon>
        <taxon>Ascomycota</taxon>
        <taxon>Pezizomycotina</taxon>
        <taxon>Sordariomycetes</taxon>
        <taxon>Sordariomycetidae</taxon>
        <taxon>Coniochaetales</taxon>
        <taxon>Coniochaetaceae</taxon>
        <taxon>Coniochaeta</taxon>
    </lineage>
</organism>
<dbReference type="EMBL" id="QVQW01000058">
    <property type="protein sequence ID" value="RKU42334.1"/>
    <property type="molecule type" value="Genomic_DNA"/>
</dbReference>
<gene>
    <name evidence="2" type="ORF">DL546_005300</name>
</gene>
<feature type="region of interest" description="Disordered" evidence="1">
    <location>
        <begin position="1"/>
        <end position="41"/>
    </location>
</feature>
<evidence type="ECO:0000313" key="2">
    <source>
        <dbReference type="EMBL" id="RKU42334.1"/>
    </source>
</evidence>
<evidence type="ECO:0000313" key="3">
    <source>
        <dbReference type="Proteomes" id="UP000275385"/>
    </source>
</evidence>
<comment type="caution">
    <text evidence="2">The sequence shown here is derived from an EMBL/GenBank/DDBJ whole genome shotgun (WGS) entry which is preliminary data.</text>
</comment>
<name>A0A420Y384_9PEZI</name>
<dbReference type="AlphaFoldDB" id="A0A420Y384"/>
<keyword evidence="3" id="KW-1185">Reference proteome</keyword>
<accession>A0A420Y384</accession>
<protein>
    <submittedName>
        <fullName evidence="2">Uncharacterized protein</fullName>
    </submittedName>
</protein>